<evidence type="ECO:0000313" key="2">
    <source>
        <dbReference type="Proteomes" id="UP000176186"/>
    </source>
</evidence>
<protein>
    <submittedName>
        <fullName evidence="1">Uncharacterized protein</fullName>
    </submittedName>
</protein>
<name>A0A1F6BFD6_9BACT</name>
<organism evidence="1 2">
    <name type="scientific">Candidatus Gottesmanbacteria bacterium RIFOXYB1_FULL_47_11</name>
    <dbReference type="NCBI Taxonomy" id="1798401"/>
    <lineage>
        <taxon>Bacteria</taxon>
        <taxon>Candidatus Gottesmaniibacteriota</taxon>
    </lineage>
</organism>
<dbReference type="EMBL" id="MFKE01000011">
    <property type="protein sequence ID" value="OGG35610.1"/>
    <property type="molecule type" value="Genomic_DNA"/>
</dbReference>
<comment type="caution">
    <text evidence="1">The sequence shown here is derived from an EMBL/GenBank/DDBJ whole genome shotgun (WGS) entry which is preliminary data.</text>
</comment>
<accession>A0A1F6BFD6</accession>
<dbReference type="STRING" id="1798401.A2363_05050"/>
<proteinExistence type="predicted"/>
<evidence type="ECO:0000313" key="1">
    <source>
        <dbReference type="EMBL" id="OGG35610.1"/>
    </source>
</evidence>
<sequence>MMLVSLTQSVFLSSMNRPVYISAEQVSDGADITTHYVMGLTGLSMQIPSSDVYTSPDGYQDVTRSPNFVSYVTLMQELHARVFPPLVVP</sequence>
<reference evidence="1 2" key="1">
    <citation type="journal article" date="2016" name="Nat. Commun.">
        <title>Thousands of microbial genomes shed light on interconnected biogeochemical processes in an aquifer system.</title>
        <authorList>
            <person name="Anantharaman K."/>
            <person name="Brown C.T."/>
            <person name="Hug L.A."/>
            <person name="Sharon I."/>
            <person name="Castelle C.J."/>
            <person name="Probst A.J."/>
            <person name="Thomas B.C."/>
            <person name="Singh A."/>
            <person name="Wilkins M.J."/>
            <person name="Karaoz U."/>
            <person name="Brodie E.L."/>
            <person name="Williams K.H."/>
            <person name="Hubbard S.S."/>
            <person name="Banfield J.F."/>
        </authorList>
    </citation>
    <scope>NUCLEOTIDE SEQUENCE [LARGE SCALE GENOMIC DNA]</scope>
</reference>
<gene>
    <name evidence="1" type="ORF">A2363_05050</name>
</gene>
<dbReference type="AlphaFoldDB" id="A0A1F6BFD6"/>
<dbReference type="Proteomes" id="UP000176186">
    <property type="component" value="Unassembled WGS sequence"/>
</dbReference>